<keyword evidence="2" id="KW-0813">Transport</keyword>
<evidence type="ECO:0000259" key="9">
    <source>
        <dbReference type="Pfam" id="PF04290"/>
    </source>
</evidence>
<keyword evidence="7" id="KW-0472">Membrane</keyword>
<feature type="domain" description="Tripartite ATP-independent periplasmic transporters DctQ component" evidence="9">
    <location>
        <begin position="37"/>
        <end position="170"/>
    </location>
</feature>
<keyword evidence="3" id="KW-1003">Cell membrane</keyword>
<name>A0A222VNK7_9PSEU</name>
<dbReference type="Pfam" id="PF04290">
    <property type="entry name" value="DctQ"/>
    <property type="match status" value="1"/>
</dbReference>
<sequence length="181" mass="19177">MDTPASTSAPPAAKSRRALRWTLTGCATAAGGMSLFMALHIGADVTARNIGGGPLPVTLEITQNWSMVLIVMLAMGYAELTGEHIRATVFSGRLSPAGKRKSELMVKVVAFAVVVVLTYYSILSAVFSVEVGQVAVGAVPIPVWPVKILLVLGFVLFALQLLVSIVDLLTKRQGNTDDPDR</sequence>
<comment type="similarity">
    <text evidence="8">Belongs to the TRAP transporter small permease family.</text>
</comment>
<keyword evidence="6" id="KW-1133">Transmembrane helix</keyword>
<proteinExistence type="inferred from homology"/>
<evidence type="ECO:0000256" key="2">
    <source>
        <dbReference type="ARBA" id="ARBA00022448"/>
    </source>
</evidence>
<dbReference type="KEGG" id="pmad:BAY61_11475"/>
<accession>A0A222VNK7</accession>
<comment type="subcellular location">
    <subcellularLocation>
        <location evidence="1">Cell inner membrane</location>
        <topology evidence="1">Multi-pass membrane protein</topology>
    </subcellularLocation>
</comment>
<dbReference type="GO" id="GO:0005886">
    <property type="term" value="C:plasma membrane"/>
    <property type="evidence" value="ECO:0007669"/>
    <property type="project" value="UniProtKB-SubCell"/>
</dbReference>
<dbReference type="GO" id="GO:0022857">
    <property type="term" value="F:transmembrane transporter activity"/>
    <property type="evidence" value="ECO:0007669"/>
    <property type="project" value="TreeGrafter"/>
</dbReference>
<dbReference type="Proteomes" id="UP000199494">
    <property type="component" value="Unassembled WGS sequence"/>
</dbReference>
<evidence type="ECO:0000256" key="6">
    <source>
        <dbReference type="ARBA" id="ARBA00022989"/>
    </source>
</evidence>
<keyword evidence="11" id="KW-1185">Reference proteome</keyword>
<dbReference type="EMBL" id="FMZE01000001">
    <property type="protein sequence ID" value="SDC16600.1"/>
    <property type="molecule type" value="Genomic_DNA"/>
</dbReference>
<keyword evidence="4" id="KW-0997">Cell inner membrane</keyword>
<dbReference type="AlphaFoldDB" id="A0A222VNK7"/>
<evidence type="ECO:0000256" key="3">
    <source>
        <dbReference type="ARBA" id="ARBA00022475"/>
    </source>
</evidence>
<evidence type="ECO:0000256" key="1">
    <source>
        <dbReference type="ARBA" id="ARBA00004429"/>
    </source>
</evidence>
<evidence type="ECO:0000256" key="4">
    <source>
        <dbReference type="ARBA" id="ARBA00022519"/>
    </source>
</evidence>
<dbReference type="RefSeq" id="WP_170140033.1">
    <property type="nucleotide sequence ID" value="NZ_CP016353.1"/>
</dbReference>
<dbReference type="PANTHER" id="PTHR35011">
    <property type="entry name" value="2,3-DIKETO-L-GULONATE TRAP TRANSPORTER SMALL PERMEASE PROTEIN YIAM"/>
    <property type="match status" value="1"/>
</dbReference>
<dbReference type="PANTHER" id="PTHR35011:SF10">
    <property type="entry name" value="TRAP TRANSPORTER SMALL PERMEASE PROTEIN"/>
    <property type="match status" value="1"/>
</dbReference>
<gene>
    <name evidence="10" type="ORF">SAMN05421630_101665</name>
</gene>
<reference evidence="10 11" key="1">
    <citation type="submission" date="2016-10" db="EMBL/GenBank/DDBJ databases">
        <authorList>
            <person name="de Groot N.N."/>
        </authorList>
    </citation>
    <scope>NUCLEOTIDE SEQUENCE [LARGE SCALE GENOMIC DNA]</scope>
    <source>
        <strain evidence="10 11">CGMCC 4.5506</strain>
    </source>
</reference>
<evidence type="ECO:0000256" key="8">
    <source>
        <dbReference type="ARBA" id="ARBA00038436"/>
    </source>
</evidence>
<evidence type="ECO:0000313" key="10">
    <source>
        <dbReference type="EMBL" id="SDC16600.1"/>
    </source>
</evidence>
<dbReference type="STRING" id="530584.SAMN05421630_101665"/>
<dbReference type="InterPro" id="IPR055348">
    <property type="entry name" value="DctQ"/>
</dbReference>
<dbReference type="InterPro" id="IPR007387">
    <property type="entry name" value="TRAP_DctQ"/>
</dbReference>
<protein>
    <submittedName>
        <fullName evidence="10">TRAP-type mannitol/chloroaromatic compound transport system, small permease component</fullName>
    </submittedName>
</protein>
<dbReference type="GO" id="GO:0015740">
    <property type="term" value="P:C4-dicarboxylate transport"/>
    <property type="evidence" value="ECO:0007669"/>
    <property type="project" value="TreeGrafter"/>
</dbReference>
<organism evidence="10 11">
    <name type="scientific">Prauserella marina</name>
    <dbReference type="NCBI Taxonomy" id="530584"/>
    <lineage>
        <taxon>Bacteria</taxon>
        <taxon>Bacillati</taxon>
        <taxon>Actinomycetota</taxon>
        <taxon>Actinomycetes</taxon>
        <taxon>Pseudonocardiales</taxon>
        <taxon>Pseudonocardiaceae</taxon>
        <taxon>Prauserella</taxon>
    </lineage>
</organism>
<keyword evidence="5" id="KW-0812">Transmembrane</keyword>
<evidence type="ECO:0000256" key="7">
    <source>
        <dbReference type="ARBA" id="ARBA00023136"/>
    </source>
</evidence>
<evidence type="ECO:0000256" key="5">
    <source>
        <dbReference type="ARBA" id="ARBA00022692"/>
    </source>
</evidence>
<evidence type="ECO:0000313" key="11">
    <source>
        <dbReference type="Proteomes" id="UP000199494"/>
    </source>
</evidence>